<keyword evidence="1" id="KW-0472">Membrane</keyword>
<accession>A0A9N9K8W6</accession>
<reference evidence="2" key="1">
    <citation type="submission" date="2021-06" db="EMBL/GenBank/DDBJ databases">
        <authorList>
            <person name="Kallberg Y."/>
            <person name="Tangrot J."/>
            <person name="Rosling A."/>
        </authorList>
    </citation>
    <scope>NUCLEOTIDE SEQUENCE</scope>
    <source>
        <strain evidence="2">MA453B</strain>
    </source>
</reference>
<dbReference type="AlphaFoldDB" id="A0A9N9K8W6"/>
<proteinExistence type="predicted"/>
<name>A0A9N9K8W6_9GLOM</name>
<gene>
    <name evidence="2" type="ORF">DERYTH_LOCUS26186</name>
</gene>
<dbReference type="Proteomes" id="UP000789405">
    <property type="component" value="Unassembled WGS sequence"/>
</dbReference>
<feature type="transmembrane region" description="Helical" evidence="1">
    <location>
        <begin position="36"/>
        <end position="55"/>
    </location>
</feature>
<protein>
    <submittedName>
        <fullName evidence="2">5767_t:CDS:1</fullName>
    </submittedName>
</protein>
<evidence type="ECO:0000256" key="1">
    <source>
        <dbReference type="SAM" id="Phobius"/>
    </source>
</evidence>
<keyword evidence="3" id="KW-1185">Reference proteome</keyword>
<evidence type="ECO:0000313" key="2">
    <source>
        <dbReference type="EMBL" id="CAG8815898.1"/>
    </source>
</evidence>
<keyword evidence="1" id="KW-1133">Transmembrane helix</keyword>
<dbReference type="EMBL" id="CAJVPY010053191">
    <property type="protein sequence ID" value="CAG8815898.1"/>
    <property type="molecule type" value="Genomic_DNA"/>
</dbReference>
<sequence length="67" mass="7406">FSCDALMLFQPAMVGSEQILPVLMPFQPVMVNSEPMLILVLFLLALFGEAVPSLIDPDRDCVIDQII</sequence>
<evidence type="ECO:0000313" key="3">
    <source>
        <dbReference type="Proteomes" id="UP000789405"/>
    </source>
</evidence>
<feature type="non-terminal residue" evidence="2">
    <location>
        <position position="1"/>
    </location>
</feature>
<keyword evidence="1" id="KW-0812">Transmembrane</keyword>
<organism evidence="2 3">
    <name type="scientific">Dentiscutata erythropus</name>
    <dbReference type="NCBI Taxonomy" id="1348616"/>
    <lineage>
        <taxon>Eukaryota</taxon>
        <taxon>Fungi</taxon>
        <taxon>Fungi incertae sedis</taxon>
        <taxon>Mucoromycota</taxon>
        <taxon>Glomeromycotina</taxon>
        <taxon>Glomeromycetes</taxon>
        <taxon>Diversisporales</taxon>
        <taxon>Gigasporaceae</taxon>
        <taxon>Dentiscutata</taxon>
    </lineage>
</organism>
<comment type="caution">
    <text evidence="2">The sequence shown here is derived from an EMBL/GenBank/DDBJ whole genome shotgun (WGS) entry which is preliminary data.</text>
</comment>